<dbReference type="GO" id="GO:0005576">
    <property type="term" value="C:extracellular region"/>
    <property type="evidence" value="ECO:0007669"/>
    <property type="project" value="InterPro"/>
</dbReference>
<evidence type="ECO:0000259" key="4">
    <source>
        <dbReference type="Pfam" id="PF00049"/>
    </source>
</evidence>
<evidence type="ECO:0000256" key="2">
    <source>
        <dbReference type="ARBA" id="ARBA00022685"/>
    </source>
</evidence>
<evidence type="ECO:0000256" key="3">
    <source>
        <dbReference type="ARBA" id="ARBA00022729"/>
    </source>
</evidence>
<comment type="similarity">
    <text evidence="1">Belongs to the insulin family.</text>
</comment>
<evidence type="ECO:0000313" key="6">
    <source>
        <dbReference type="Proteomes" id="UP001231518"/>
    </source>
</evidence>
<reference evidence="5" key="1">
    <citation type="submission" date="2023-03" db="EMBL/GenBank/DDBJ databases">
        <title>Chromosome-level genomes of two armyworms, Mythimna separata and Mythimna loreyi, provide insights into the biosynthesis and reception of sex pheromones.</title>
        <authorList>
            <person name="Zhao H."/>
        </authorList>
    </citation>
    <scope>NUCLEOTIDE SEQUENCE</scope>
    <source>
        <strain evidence="5">BeijingLab</strain>
        <tissue evidence="5">Pupa</tissue>
    </source>
</reference>
<dbReference type="InterPro" id="IPR016179">
    <property type="entry name" value="Insulin-like"/>
</dbReference>
<dbReference type="Pfam" id="PF00049">
    <property type="entry name" value="Insulin"/>
    <property type="match status" value="1"/>
</dbReference>
<dbReference type="GO" id="GO:0005179">
    <property type="term" value="F:hormone activity"/>
    <property type="evidence" value="ECO:0007669"/>
    <property type="project" value="InterPro"/>
</dbReference>
<gene>
    <name evidence="5" type="ORF">PYW07_001579</name>
</gene>
<dbReference type="Gene3D" id="1.10.100.10">
    <property type="entry name" value="Insulin-like"/>
    <property type="match status" value="1"/>
</dbReference>
<dbReference type="PROSITE" id="PS00262">
    <property type="entry name" value="INSULIN"/>
    <property type="match status" value="1"/>
</dbReference>
<name>A0AAD8DW04_MYTSE</name>
<sequence>MNLKYSVYIVMLLYSNESFVNANKVYNINDEVLSCSGWLSTIIFQFCNNTYKIVKRDTSVMIEKMAPKDLQIETSKQRLVDESHWRRVRRQVATECCLNPCTVADIIMYCPDDAKLFEDQPDIFD</sequence>
<evidence type="ECO:0000313" key="5">
    <source>
        <dbReference type="EMBL" id="KAJ8727460.1"/>
    </source>
</evidence>
<evidence type="ECO:0000256" key="1">
    <source>
        <dbReference type="ARBA" id="ARBA00009034"/>
    </source>
</evidence>
<comment type="caution">
    <text evidence="5">The sequence shown here is derived from an EMBL/GenBank/DDBJ whole genome shotgun (WGS) entry which is preliminary data.</text>
</comment>
<dbReference type="SUPFAM" id="SSF56994">
    <property type="entry name" value="Insulin-like"/>
    <property type="match status" value="1"/>
</dbReference>
<keyword evidence="6" id="KW-1185">Reference proteome</keyword>
<dbReference type="InterPro" id="IPR036438">
    <property type="entry name" value="Insulin-like_sf"/>
</dbReference>
<dbReference type="CDD" id="cd00101">
    <property type="entry name" value="IlGF_like"/>
    <property type="match status" value="1"/>
</dbReference>
<proteinExistence type="inferred from homology"/>
<feature type="domain" description="Insulin-like" evidence="4">
    <location>
        <begin position="55"/>
        <end position="110"/>
    </location>
</feature>
<dbReference type="EMBL" id="JARGEI010000008">
    <property type="protein sequence ID" value="KAJ8727460.1"/>
    <property type="molecule type" value="Genomic_DNA"/>
</dbReference>
<keyword evidence="3" id="KW-0732">Signal</keyword>
<accession>A0AAD8DW04</accession>
<dbReference type="Proteomes" id="UP001231518">
    <property type="component" value="Chromosome 11"/>
</dbReference>
<keyword evidence="2" id="KW-0165">Cleavage on pair of basic residues</keyword>
<organism evidence="5 6">
    <name type="scientific">Mythimna separata</name>
    <name type="common">Oriental armyworm</name>
    <name type="synonym">Pseudaletia separata</name>
    <dbReference type="NCBI Taxonomy" id="271217"/>
    <lineage>
        <taxon>Eukaryota</taxon>
        <taxon>Metazoa</taxon>
        <taxon>Ecdysozoa</taxon>
        <taxon>Arthropoda</taxon>
        <taxon>Hexapoda</taxon>
        <taxon>Insecta</taxon>
        <taxon>Pterygota</taxon>
        <taxon>Neoptera</taxon>
        <taxon>Endopterygota</taxon>
        <taxon>Lepidoptera</taxon>
        <taxon>Glossata</taxon>
        <taxon>Ditrysia</taxon>
        <taxon>Noctuoidea</taxon>
        <taxon>Noctuidae</taxon>
        <taxon>Noctuinae</taxon>
        <taxon>Hadenini</taxon>
        <taxon>Mythimna</taxon>
    </lineage>
</organism>
<dbReference type="InterPro" id="IPR022353">
    <property type="entry name" value="Insulin_CS"/>
</dbReference>
<protein>
    <recommendedName>
        <fullName evidence="4">Insulin-like domain-containing protein</fullName>
    </recommendedName>
</protein>
<dbReference type="AlphaFoldDB" id="A0AAD8DW04"/>